<feature type="non-terminal residue" evidence="2">
    <location>
        <position position="1"/>
    </location>
</feature>
<organism evidence="2">
    <name type="scientific">Arion vulgaris</name>
    <dbReference type="NCBI Taxonomy" id="1028688"/>
    <lineage>
        <taxon>Eukaryota</taxon>
        <taxon>Metazoa</taxon>
        <taxon>Spiralia</taxon>
        <taxon>Lophotrochozoa</taxon>
        <taxon>Mollusca</taxon>
        <taxon>Gastropoda</taxon>
        <taxon>Heterobranchia</taxon>
        <taxon>Euthyneura</taxon>
        <taxon>Panpulmonata</taxon>
        <taxon>Eupulmonata</taxon>
        <taxon>Stylommatophora</taxon>
        <taxon>Helicina</taxon>
        <taxon>Arionoidea</taxon>
        <taxon>Arionidae</taxon>
        <taxon>Arion</taxon>
    </lineage>
</organism>
<name>A0A0B6Z4Z3_9EUPU</name>
<dbReference type="EMBL" id="HACG01016071">
    <property type="protein sequence ID" value="CEK62936.1"/>
    <property type="molecule type" value="Transcribed_RNA"/>
</dbReference>
<protein>
    <submittedName>
        <fullName evidence="2">Uncharacterized protein</fullName>
    </submittedName>
</protein>
<gene>
    <name evidence="2" type="primary">ORF46564</name>
</gene>
<evidence type="ECO:0000256" key="1">
    <source>
        <dbReference type="SAM" id="MobiDB-lite"/>
    </source>
</evidence>
<accession>A0A0B6Z4Z3</accession>
<proteinExistence type="predicted"/>
<dbReference type="AlphaFoldDB" id="A0A0B6Z4Z3"/>
<evidence type="ECO:0000313" key="2">
    <source>
        <dbReference type="EMBL" id="CEK62936.1"/>
    </source>
</evidence>
<feature type="region of interest" description="Disordered" evidence="1">
    <location>
        <begin position="33"/>
        <end position="61"/>
    </location>
</feature>
<reference evidence="2" key="1">
    <citation type="submission" date="2014-12" db="EMBL/GenBank/DDBJ databases">
        <title>Insight into the proteome of Arion vulgaris.</title>
        <authorList>
            <person name="Aradska J."/>
            <person name="Bulat T."/>
            <person name="Smidak R."/>
            <person name="Sarate P."/>
            <person name="Gangsoo J."/>
            <person name="Sialana F."/>
            <person name="Bilban M."/>
            <person name="Lubec G."/>
        </authorList>
    </citation>
    <scope>NUCLEOTIDE SEQUENCE</scope>
    <source>
        <tissue evidence="2">Skin</tissue>
    </source>
</reference>
<sequence>LLKSEGKKDTIHFSSDVVLSSSMTTTIMSYRKPHQNCSFNHPSRMERTQVKKKGPNKTAEK</sequence>